<dbReference type="Pfam" id="PF19621">
    <property type="entry name" value="DUF6126"/>
    <property type="match status" value="1"/>
</dbReference>
<feature type="region of interest" description="Disordered" evidence="1">
    <location>
        <begin position="1"/>
        <end position="26"/>
    </location>
</feature>
<dbReference type="InterPro" id="IPR046129">
    <property type="entry name" value="DUF6126"/>
</dbReference>
<proteinExistence type="predicted"/>
<keyword evidence="4" id="KW-1185">Reference proteome</keyword>
<dbReference type="EMBL" id="JACHJR010000001">
    <property type="protein sequence ID" value="MBB4948432.1"/>
    <property type="molecule type" value="Genomic_DNA"/>
</dbReference>
<dbReference type="RefSeq" id="WP_184918032.1">
    <property type="nucleotide sequence ID" value="NZ_JACHJR010000001.1"/>
</dbReference>
<evidence type="ECO:0000256" key="1">
    <source>
        <dbReference type="SAM" id="MobiDB-lite"/>
    </source>
</evidence>
<keyword evidence="2" id="KW-0472">Membrane</keyword>
<reference evidence="3 4" key="1">
    <citation type="submission" date="2020-08" db="EMBL/GenBank/DDBJ databases">
        <title>Sequencing the genomes of 1000 actinobacteria strains.</title>
        <authorList>
            <person name="Klenk H.-P."/>
        </authorList>
    </citation>
    <scope>NUCLEOTIDE SEQUENCE [LARGE SCALE GENOMIC DNA]</scope>
    <source>
        <strain evidence="3 4">DSM 44786</strain>
    </source>
</reference>
<gene>
    <name evidence="3" type="ORF">F4556_003967</name>
</gene>
<dbReference type="Proteomes" id="UP000573327">
    <property type="component" value="Unassembled WGS sequence"/>
</dbReference>
<evidence type="ECO:0008006" key="5">
    <source>
        <dbReference type="Google" id="ProtNLM"/>
    </source>
</evidence>
<feature type="transmembrane region" description="Helical" evidence="2">
    <location>
        <begin position="33"/>
        <end position="54"/>
    </location>
</feature>
<sequence length="57" mass="6261">MTEAVRSDAGTGAVRSSAVRDEKSRRRQMLVRASIYIAGTHLFAGFVILLFALGNRH</sequence>
<keyword evidence="2" id="KW-0812">Transmembrane</keyword>
<organism evidence="3 4">
    <name type="scientific">Kitasatospora gansuensis</name>
    <dbReference type="NCBI Taxonomy" id="258050"/>
    <lineage>
        <taxon>Bacteria</taxon>
        <taxon>Bacillati</taxon>
        <taxon>Actinomycetota</taxon>
        <taxon>Actinomycetes</taxon>
        <taxon>Kitasatosporales</taxon>
        <taxon>Streptomycetaceae</taxon>
        <taxon>Kitasatospora</taxon>
    </lineage>
</organism>
<protein>
    <recommendedName>
        <fullName evidence="5">Small hydrophobic protein</fullName>
    </recommendedName>
</protein>
<evidence type="ECO:0000313" key="3">
    <source>
        <dbReference type="EMBL" id="MBB4948432.1"/>
    </source>
</evidence>
<evidence type="ECO:0000313" key="4">
    <source>
        <dbReference type="Proteomes" id="UP000573327"/>
    </source>
</evidence>
<comment type="caution">
    <text evidence="3">The sequence shown here is derived from an EMBL/GenBank/DDBJ whole genome shotgun (WGS) entry which is preliminary data.</text>
</comment>
<keyword evidence="2" id="KW-1133">Transmembrane helix</keyword>
<name>A0A7W7WI46_9ACTN</name>
<dbReference type="AlphaFoldDB" id="A0A7W7WI46"/>
<accession>A0A7W7WI46</accession>
<evidence type="ECO:0000256" key="2">
    <source>
        <dbReference type="SAM" id="Phobius"/>
    </source>
</evidence>